<feature type="domain" description="RRM" evidence="11">
    <location>
        <begin position="195"/>
        <end position="278"/>
    </location>
</feature>
<dbReference type="GO" id="GO:0008380">
    <property type="term" value="P:RNA splicing"/>
    <property type="evidence" value="ECO:0007669"/>
    <property type="project" value="UniProtKB-KW"/>
</dbReference>
<dbReference type="CDD" id="cd12231">
    <property type="entry name" value="RRM2_U2AF65"/>
    <property type="match status" value="1"/>
</dbReference>
<dbReference type="Pfam" id="PF00076">
    <property type="entry name" value="RRM_1"/>
    <property type="match status" value="1"/>
</dbReference>
<keyword evidence="4" id="KW-0677">Repeat</keyword>
<evidence type="ECO:0000313" key="12">
    <source>
        <dbReference type="EMBL" id="KAG0566598.1"/>
    </source>
</evidence>
<keyword evidence="7 9" id="KW-0539">Nucleus</keyword>
<evidence type="ECO:0000256" key="8">
    <source>
        <dbReference type="PROSITE-ProRule" id="PRU00176"/>
    </source>
</evidence>
<dbReference type="PROSITE" id="PS50102">
    <property type="entry name" value="RRM"/>
    <property type="match status" value="2"/>
</dbReference>
<name>A0A8T0H8N7_CERPU</name>
<feature type="compositionally biased region" description="Basic and acidic residues" evidence="10">
    <location>
        <begin position="52"/>
        <end position="87"/>
    </location>
</feature>
<evidence type="ECO:0000256" key="3">
    <source>
        <dbReference type="ARBA" id="ARBA00022664"/>
    </source>
</evidence>
<dbReference type="PANTHER" id="PTHR23139">
    <property type="entry name" value="RNA-BINDING PROTEIN"/>
    <property type="match status" value="1"/>
</dbReference>
<feature type="region of interest" description="Disordered" evidence="10">
    <location>
        <begin position="102"/>
        <end position="154"/>
    </location>
</feature>
<evidence type="ECO:0000313" key="13">
    <source>
        <dbReference type="Proteomes" id="UP000822688"/>
    </source>
</evidence>
<comment type="caution">
    <text evidence="12">The sequence shown here is derived from an EMBL/GenBank/DDBJ whole genome shotgun (WGS) entry which is preliminary data.</text>
</comment>
<dbReference type="NCBIfam" id="TIGR01642">
    <property type="entry name" value="U2AF_lg"/>
    <property type="match status" value="1"/>
</dbReference>
<dbReference type="SMART" id="SM00360">
    <property type="entry name" value="RRM"/>
    <property type="match status" value="3"/>
</dbReference>
<evidence type="ECO:0000256" key="9">
    <source>
        <dbReference type="RuleBase" id="RU364135"/>
    </source>
</evidence>
<proteinExistence type="inferred from homology"/>
<reference evidence="12" key="1">
    <citation type="submission" date="2020-06" db="EMBL/GenBank/DDBJ databases">
        <title>WGS assembly of Ceratodon purpureus strain R40.</title>
        <authorList>
            <person name="Carey S.B."/>
            <person name="Jenkins J."/>
            <person name="Shu S."/>
            <person name="Lovell J.T."/>
            <person name="Sreedasyam A."/>
            <person name="Maumus F."/>
            <person name="Tiley G.P."/>
            <person name="Fernandez-Pozo N."/>
            <person name="Barry K."/>
            <person name="Chen C."/>
            <person name="Wang M."/>
            <person name="Lipzen A."/>
            <person name="Daum C."/>
            <person name="Saski C.A."/>
            <person name="Payton A.C."/>
            <person name="Mcbreen J.C."/>
            <person name="Conrad R.E."/>
            <person name="Kollar L.M."/>
            <person name="Olsson S."/>
            <person name="Huttunen S."/>
            <person name="Landis J.B."/>
            <person name="Wickett N.J."/>
            <person name="Johnson M.G."/>
            <person name="Rensing S.A."/>
            <person name="Grimwood J."/>
            <person name="Schmutz J."/>
            <person name="Mcdaniel S.F."/>
        </authorList>
    </citation>
    <scope>NUCLEOTIDE SEQUENCE</scope>
    <source>
        <strain evidence="12">R40</strain>
    </source>
</reference>
<evidence type="ECO:0000256" key="7">
    <source>
        <dbReference type="ARBA" id="ARBA00023242"/>
    </source>
</evidence>
<dbReference type="GO" id="GO:0006397">
    <property type="term" value="P:mRNA processing"/>
    <property type="evidence" value="ECO:0007669"/>
    <property type="project" value="UniProtKB-KW"/>
</dbReference>
<sequence>MTNVKELYEDYNSPPPRLHLHLHVNRDLNYDFDDRHKNGNQGRKRKSCSHKSSRDRGRSWMKDKDREKDQCHMDDRDCDRDKGDKIDEGDCRKQKWVERRSREYGGQNKRRKHRSYSTSLSRSPSRTQRRSRSKSPSRSHRKKTSGFDVAPPNATILNQIPGMPPAMFPFGGTQFGGLLGMPTQAMTQQATRHARRVYVGGLPPMANEQRIATYFSQMMASMGGNTAGPGDAVINVYINQEKKSAFVEMRTVEEASNAMALNGIIFEGVSVKVKRPSDYNPLMAAPLGPSQPSPHLNLGAVGLTLGSVVGGANGLDRIFIGGLPYHLRELQIKELLESFGPLQGFDLVKDHDTGNSKGYGFCVYQDPSFSTDLAIENLNGLKIGNRTLSMRRASASGKLKSDQENVLAHAQQHIAMQKLGLQASEAGAFTLDAMSMFPMMAGMRNDLSLENPTKVVALTKVVTPNHLKNNKEYQEILEDMKFECEKYGNLVNVVIPRPRGGEEVFGLGKVFLQYSDIVGAANAKALLHGQRFDGNLVVAKYYPEDKFEVRDFGG</sequence>
<dbReference type="CDD" id="cd12232">
    <property type="entry name" value="RRM3_U2AF65"/>
    <property type="match status" value="1"/>
</dbReference>
<feature type="compositionally biased region" description="Basic residues" evidence="10">
    <location>
        <begin position="42"/>
        <end position="51"/>
    </location>
</feature>
<gene>
    <name evidence="12" type="ORF">KC19_7G076100</name>
</gene>
<evidence type="ECO:0000256" key="6">
    <source>
        <dbReference type="ARBA" id="ARBA00023187"/>
    </source>
</evidence>
<dbReference type="FunFam" id="3.30.70.330:FF:000057">
    <property type="entry name" value="U2 snRNP auxiliary factor large subunit"/>
    <property type="match status" value="1"/>
</dbReference>
<evidence type="ECO:0000256" key="5">
    <source>
        <dbReference type="ARBA" id="ARBA00022884"/>
    </source>
</evidence>
<comment type="subcellular location">
    <subcellularLocation>
        <location evidence="1 9">Nucleus</location>
    </subcellularLocation>
</comment>
<comment type="similarity">
    <text evidence="2 9">Belongs to the splicing factor SR family.</text>
</comment>
<dbReference type="Proteomes" id="UP000822688">
    <property type="component" value="Chromosome 7"/>
</dbReference>
<keyword evidence="13" id="KW-1185">Reference proteome</keyword>
<dbReference type="InterPro" id="IPR012677">
    <property type="entry name" value="Nucleotide-bd_a/b_plait_sf"/>
</dbReference>
<dbReference type="SUPFAM" id="SSF54928">
    <property type="entry name" value="RNA-binding domain, RBD"/>
    <property type="match status" value="2"/>
</dbReference>
<dbReference type="Gene3D" id="3.30.70.330">
    <property type="match status" value="3"/>
</dbReference>
<protein>
    <recommendedName>
        <fullName evidence="9">Splicing factor U2af large subunit</fullName>
    </recommendedName>
    <alternativeName>
        <fullName evidence="9">U2 auxiliary factor 65 kDa subunit</fullName>
    </alternativeName>
    <alternativeName>
        <fullName evidence="9">U2 small nuclear ribonucleoprotein auxiliary factor large subunit (U2 snRNP auxiliary factor large subunit)</fullName>
    </alternativeName>
</protein>
<dbReference type="InterPro" id="IPR006529">
    <property type="entry name" value="U2AF_lg"/>
</dbReference>
<dbReference type="GO" id="GO:0005634">
    <property type="term" value="C:nucleus"/>
    <property type="evidence" value="ECO:0007669"/>
    <property type="project" value="UniProtKB-SubCell"/>
</dbReference>
<dbReference type="EMBL" id="CM026428">
    <property type="protein sequence ID" value="KAG0566598.1"/>
    <property type="molecule type" value="Genomic_DNA"/>
</dbReference>
<keyword evidence="3 9" id="KW-0507">mRNA processing</keyword>
<dbReference type="GO" id="GO:0003723">
    <property type="term" value="F:RNA binding"/>
    <property type="evidence" value="ECO:0007669"/>
    <property type="project" value="UniProtKB-UniRule"/>
</dbReference>
<feature type="region of interest" description="Disordered" evidence="10">
    <location>
        <begin position="32"/>
        <end position="87"/>
    </location>
</feature>
<evidence type="ECO:0000256" key="2">
    <source>
        <dbReference type="ARBA" id="ARBA00010269"/>
    </source>
</evidence>
<feature type="compositionally biased region" description="Basic residues" evidence="10">
    <location>
        <begin position="127"/>
        <end position="144"/>
    </location>
</feature>
<feature type="domain" description="RRM" evidence="11">
    <location>
        <begin position="316"/>
        <end position="395"/>
    </location>
</feature>
<evidence type="ECO:0000256" key="10">
    <source>
        <dbReference type="SAM" id="MobiDB-lite"/>
    </source>
</evidence>
<feature type="compositionally biased region" description="Low complexity" evidence="10">
    <location>
        <begin position="116"/>
        <end position="126"/>
    </location>
</feature>
<evidence type="ECO:0000256" key="1">
    <source>
        <dbReference type="ARBA" id="ARBA00004123"/>
    </source>
</evidence>
<dbReference type="AlphaFoldDB" id="A0A8T0H8N7"/>
<keyword evidence="5 8" id="KW-0694">RNA-binding</keyword>
<keyword evidence="6 9" id="KW-0508">mRNA splicing</keyword>
<dbReference type="FunFam" id="3.30.70.330:FF:000097">
    <property type="entry name" value="U2 snRNP auxiliary factor large subunit"/>
    <property type="match status" value="1"/>
</dbReference>
<evidence type="ECO:0000259" key="11">
    <source>
        <dbReference type="PROSITE" id="PS50102"/>
    </source>
</evidence>
<dbReference type="InterPro" id="IPR000504">
    <property type="entry name" value="RRM_dom"/>
</dbReference>
<comment type="function">
    <text evidence="9">Necessary for the splicing of pre-mRNA.</text>
</comment>
<dbReference type="InterPro" id="IPR035979">
    <property type="entry name" value="RBD_domain_sf"/>
</dbReference>
<dbReference type="CDD" id="cd12230">
    <property type="entry name" value="RRM1_U2AF65"/>
    <property type="match status" value="1"/>
</dbReference>
<organism evidence="12 13">
    <name type="scientific">Ceratodon purpureus</name>
    <name type="common">Fire moss</name>
    <name type="synonym">Dicranum purpureum</name>
    <dbReference type="NCBI Taxonomy" id="3225"/>
    <lineage>
        <taxon>Eukaryota</taxon>
        <taxon>Viridiplantae</taxon>
        <taxon>Streptophyta</taxon>
        <taxon>Embryophyta</taxon>
        <taxon>Bryophyta</taxon>
        <taxon>Bryophytina</taxon>
        <taxon>Bryopsida</taxon>
        <taxon>Dicranidae</taxon>
        <taxon>Pseudoditrichales</taxon>
        <taxon>Ditrichaceae</taxon>
        <taxon>Ceratodon</taxon>
    </lineage>
</organism>
<accession>A0A8T0H8N7</accession>
<evidence type="ECO:0000256" key="4">
    <source>
        <dbReference type="ARBA" id="ARBA00022737"/>
    </source>
</evidence>